<name>A0A7X0LSY5_9ACTN</name>
<gene>
    <name evidence="1" type="ORF">HNQ79_006733</name>
</gene>
<comment type="caution">
    <text evidence="1">The sequence shown here is derived from an EMBL/GenBank/DDBJ whole genome shotgun (WGS) entry which is preliminary data.</text>
</comment>
<evidence type="ECO:0000313" key="2">
    <source>
        <dbReference type="Proteomes" id="UP000540423"/>
    </source>
</evidence>
<dbReference type="Proteomes" id="UP000540423">
    <property type="component" value="Unassembled WGS sequence"/>
</dbReference>
<sequence length="401" mass="44500">MAEKERKKPHVSTAYDLMGRSIAADVMRSPAYEAISRAIIKSSGVQDALDRLLQPYGGVLSSQVNNLVAVKPVDFFWVRDTHMKPRIDFASSLTAPLGLDVLGLNGCTTGFSDTLRHSIVKAAGIDRVFQGLMPTVRFGIDDVLLNPFRSIVRPLSPQLPGLAEKLADILLPPNLQGFSETEWAQLIDMVTEDGIGLIWAPSNRHLRALLSLPDRKSRYAYLHEQREDLFDEVADGLRQVGQEELQDLADLGLRAVDAARAGLWEAGLSLATDVCYTAMETKALDWYRDEFKAARDSGGQRIGERGPGKAVTFIINNVPLPPKWVGIFELRAHLVIRPLSETFAQSDTVHGKHNRHAICHTASRASIREEYLVPALLNMHSLLRGLDEKMTDDEMEGDEEE</sequence>
<dbReference type="EMBL" id="JACHEM010000047">
    <property type="protein sequence ID" value="MBB6440218.1"/>
    <property type="molecule type" value="Genomic_DNA"/>
</dbReference>
<dbReference type="AlphaFoldDB" id="A0A7X0LSY5"/>
<dbReference type="RefSeq" id="WP_185036656.1">
    <property type="nucleotide sequence ID" value="NZ_BNBN01000042.1"/>
</dbReference>
<accession>A0A7X0LSY5</accession>
<keyword evidence="2" id="KW-1185">Reference proteome</keyword>
<evidence type="ECO:0000313" key="1">
    <source>
        <dbReference type="EMBL" id="MBB6440218.1"/>
    </source>
</evidence>
<reference evidence="1 2" key="1">
    <citation type="submission" date="2020-08" db="EMBL/GenBank/DDBJ databases">
        <title>Genomic Encyclopedia of Type Strains, Phase IV (KMG-IV): sequencing the most valuable type-strain genomes for metagenomic binning, comparative biology and taxonomic classification.</title>
        <authorList>
            <person name="Goeker M."/>
        </authorList>
    </citation>
    <scope>NUCLEOTIDE SEQUENCE [LARGE SCALE GENOMIC DNA]</scope>
    <source>
        <strain evidence="1 2">DSM 40141</strain>
    </source>
</reference>
<proteinExistence type="predicted"/>
<organism evidence="1 2">
    <name type="scientific">Streptomyces candidus</name>
    <dbReference type="NCBI Taxonomy" id="67283"/>
    <lineage>
        <taxon>Bacteria</taxon>
        <taxon>Bacillati</taxon>
        <taxon>Actinomycetota</taxon>
        <taxon>Actinomycetes</taxon>
        <taxon>Kitasatosporales</taxon>
        <taxon>Streptomycetaceae</taxon>
        <taxon>Streptomyces</taxon>
    </lineage>
</organism>
<protein>
    <submittedName>
        <fullName evidence="1">Uncharacterized protein</fullName>
    </submittedName>
</protein>